<name>A0A0J8B2L8_BETVV</name>
<dbReference type="Gene3D" id="2.30.42.10">
    <property type="match status" value="1"/>
</dbReference>
<comment type="similarity">
    <text evidence="1">Belongs to the proteasome subunit p27 family.</text>
</comment>
<feature type="non-terminal residue" evidence="3">
    <location>
        <position position="1"/>
    </location>
</feature>
<dbReference type="OrthoDB" id="72325at2759"/>
<feature type="domain" description="PDZ" evidence="2">
    <location>
        <begin position="47"/>
        <end position="105"/>
    </location>
</feature>
<proteinExistence type="inferred from homology"/>
<dbReference type="Pfam" id="PF17820">
    <property type="entry name" value="PDZ_6"/>
    <property type="match status" value="1"/>
</dbReference>
<dbReference type="EMBL" id="KQ096194">
    <property type="protein sequence ID" value="KMS94092.1"/>
    <property type="molecule type" value="Genomic_DNA"/>
</dbReference>
<dbReference type="Gramene" id="KMS94092">
    <property type="protein sequence ID" value="KMS94092"/>
    <property type="gene ID" value="BVRB_024880"/>
</dbReference>
<evidence type="ECO:0000313" key="3">
    <source>
        <dbReference type="EMBL" id="KMS94092.1"/>
    </source>
</evidence>
<dbReference type="GO" id="GO:0070682">
    <property type="term" value="P:proteasome regulatory particle assembly"/>
    <property type="evidence" value="ECO:0007669"/>
    <property type="project" value="InterPro"/>
</dbReference>
<evidence type="ECO:0000313" key="4">
    <source>
        <dbReference type="Proteomes" id="UP000035740"/>
    </source>
</evidence>
<sequence>NVTPISITSEHNRIDPEYPAAAVVEAGQYSIDNGIAEGPALIGFCRVNSVEHGSPAYDAGLRPADIILKFGTVILTMTGARRALDSIADLVRRSENRPFAVVIRRDSSPDPITLVLTPRNLVRTRFTWMSYYSSY</sequence>
<dbReference type="PANTHER" id="PTHR12651">
    <property type="entry name" value="26S PROTEASOME NON-ATPASE REGULATORY SUBUNIT 9"/>
    <property type="match status" value="1"/>
</dbReference>
<dbReference type="Proteomes" id="UP000035740">
    <property type="component" value="Unassembled WGS sequence"/>
</dbReference>
<dbReference type="AlphaFoldDB" id="A0A0J8B2L8"/>
<keyword evidence="4" id="KW-1185">Reference proteome</keyword>
<dbReference type="GO" id="GO:0005634">
    <property type="term" value="C:nucleus"/>
    <property type="evidence" value="ECO:0007669"/>
    <property type="project" value="TreeGrafter"/>
</dbReference>
<dbReference type="PANTHER" id="PTHR12651:SF1">
    <property type="entry name" value="26S PROTEASOME NON-ATPASE REGULATORY SUBUNIT 9"/>
    <property type="match status" value="1"/>
</dbReference>
<protein>
    <recommendedName>
        <fullName evidence="2">PDZ domain-containing protein</fullName>
    </recommendedName>
</protein>
<dbReference type="InterPro" id="IPR035269">
    <property type="entry name" value="PSMD9"/>
</dbReference>
<reference evidence="3 4" key="1">
    <citation type="journal article" date="2014" name="Nature">
        <title>The genome of the recently domesticated crop plant sugar beet (Beta vulgaris).</title>
        <authorList>
            <person name="Dohm J.C."/>
            <person name="Minoche A.E."/>
            <person name="Holtgrawe D."/>
            <person name="Capella-Gutierrez S."/>
            <person name="Zakrzewski F."/>
            <person name="Tafer H."/>
            <person name="Rupp O."/>
            <person name="Sorensen T.R."/>
            <person name="Stracke R."/>
            <person name="Reinhardt R."/>
            <person name="Goesmann A."/>
            <person name="Kraft T."/>
            <person name="Schulz B."/>
            <person name="Stadler P.F."/>
            <person name="Schmidt T."/>
            <person name="Gabaldon T."/>
            <person name="Lehrach H."/>
            <person name="Weisshaar B."/>
            <person name="Himmelbauer H."/>
        </authorList>
    </citation>
    <scope>NUCLEOTIDE SEQUENCE [LARGE SCALE GENOMIC DNA]</scope>
    <source>
        <tissue evidence="3">Taproot</tissue>
    </source>
</reference>
<dbReference type="GO" id="GO:0005737">
    <property type="term" value="C:cytoplasm"/>
    <property type="evidence" value="ECO:0007669"/>
    <property type="project" value="TreeGrafter"/>
</dbReference>
<organism evidence="3 4">
    <name type="scientific">Beta vulgaris subsp. vulgaris</name>
    <name type="common">Beet</name>
    <dbReference type="NCBI Taxonomy" id="3555"/>
    <lineage>
        <taxon>Eukaryota</taxon>
        <taxon>Viridiplantae</taxon>
        <taxon>Streptophyta</taxon>
        <taxon>Embryophyta</taxon>
        <taxon>Tracheophyta</taxon>
        <taxon>Spermatophyta</taxon>
        <taxon>Magnoliopsida</taxon>
        <taxon>eudicotyledons</taxon>
        <taxon>Gunneridae</taxon>
        <taxon>Pentapetalae</taxon>
        <taxon>Caryophyllales</taxon>
        <taxon>Chenopodiaceae</taxon>
        <taxon>Betoideae</taxon>
        <taxon>Beta</taxon>
    </lineage>
</organism>
<dbReference type="InterPro" id="IPR041489">
    <property type="entry name" value="PDZ_6"/>
</dbReference>
<dbReference type="SUPFAM" id="SSF50156">
    <property type="entry name" value="PDZ domain-like"/>
    <property type="match status" value="1"/>
</dbReference>
<evidence type="ECO:0000256" key="1">
    <source>
        <dbReference type="ARBA" id="ARBA00005256"/>
    </source>
</evidence>
<gene>
    <name evidence="3" type="ORF">BVRB_024880</name>
</gene>
<accession>A0A0J8B2L8</accession>
<dbReference type="InterPro" id="IPR036034">
    <property type="entry name" value="PDZ_sf"/>
</dbReference>
<evidence type="ECO:0000259" key="2">
    <source>
        <dbReference type="Pfam" id="PF17820"/>
    </source>
</evidence>